<dbReference type="Proteomes" id="UP000184212">
    <property type="component" value="Unassembled WGS sequence"/>
</dbReference>
<feature type="domain" description="Signal transduction histidine kinase internal region" evidence="2">
    <location>
        <begin position="161"/>
        <end position="232"/>
    </location>
</feature>
<reference evidence="3 4" key="1">
    <citation type="submission" date="2016-11" db="EMBL/GenBank/DDBJ databases">
        <authorList>
            <person name="Jaros S."/>
            <person name="Januszkiewicz K."/>
            <person name="Wedrychowicz H."/>
        </authorList>
    </citation>
    <scope>NUCLEOTIDE SEQUENCE [LARGE SCALE GENOMIC DNA]</scope>
    <source>
        <strain evidence="3 4">DSM 24574</strain>
    </source>
</reference>
<feature type="transmembrane region" description="Helical" evidence="1">
    <location>
        <begin position="46"/>
        <end position="68"/>
    </location>
</feature>
<protein>
    <submittedName>
        <fullName evidence="3">Histidine kinase</fullName>
    </submittedName>
</protein>
<feature type="transmembrane region" description="Helical" evidence="1">
    <location>
        <begin position="109"/>
        <end position="133"/>
    </location>
</feature>
<sequence length="349" mass="40866">MKRYFIHNPFFRLLTPLVYGVMAYLLVLLINNNVSQLNDFFSSQEVYVFIVLMYLSLESMRIVIILLDKFLPERYLPIRVPVQFIITTLLSVALVFLGLHLYFKYGVGFSMSGVQTLIFLILFTVTALLYNILYFSNHYLQKENTLKLSIEKQQQEVLEAEMVEFKNDVNPELLYESLESLITLMYRDVEQAEEYIDCLASAYRYVLSNRHKELVPVATELEAAKNLVKLLNEKHFGQLRLESSLEDAELDAMLIPGSLPIIIESLVRNTIISRFEPMIIRCYWEDDYITIQSKLNDRLLQHPNTELAMNRLQRSYSLYSDLTLIKVKAYEENYIKLPVIRVAEEITTY</sequence>
<evidence type="ECO:0000313" key="3">
    <source>
        <dbReference type="EMBL" id="SHH56759.1"/>
    </source>
</evidence>
<dbReference type="GO" id="GO:0016020">
    <property type="term" value="C:membrane"/>
    <property type="evidence" value="ECO:0007669"/>
    <property type="project" value="InterPro"/>
</dbReference>
<accession>A0A1M5U187</accession>
<feature type="transmembrane region" description="Helical" evidence="1">
    <location>
        <begin position="12"/>
        <end position="34"/>
    </location>
</feature>
<dbReference type="InterPro" id="IPR050640">
    <property type="entry name" value="Bact_2-comp_sensor_kinase"/>
</dbReference>
<dbReference type="STRING" id="947013.SAMN04488109_4400"/>
<keyword evidence="3" id="KW-0808">Transferase</keyword>
<dbReference type="InterPro" id="IPR010559">
    <property type="entry name" value="Sig_transdc_His_kin_internal"/>
</dbReference>
<keyword evidence="4" id="KW-1185">Reference proteome</keyword>
<name>A0A1M5U187_9BACT</name>
<keyword evidence="1" id="KW-0812">Transmembrane</keyword>
<keyword evidence="1" id="KW-1133">Transmembrane helix</keyword>
<proteinExistence type="predicted"/>
<dbReference type="EMBL" id="FQWQ01000003">
    <property type="protein sequence ID" value="SHH56759.1"/>
    <property type="molecule type" value="Genomic_DNA"/>
</dbReference>
<organism evidence="3 4">
    <name type="scientific">Chryseolinea serpens</name>
    <dbReference type="NCBI Taxonomy" id="947013"/>
    <lineage>
        <taxon>Bacteria</taxon>
        <taxon>Pseudomonadati</taxon>
        <taxon>Bacteroidota</taxon>
        <taxon>Cytophagia</taxon>
        <taxon>Cytophagales</taxon>
        <taxon>Fulvivirgaceae</taxon>
        <taxon>Chryseolinea</taxon>
    </lineage>
</organism>
<evidence type="ECO:0000256" key="1">
    <source>
        <dbReference type="SAM" id="Phobius"/>
    </source>
</evidence>
<gene>
    <name evidence="3" type="ORF">SAMN04488109_4400</name>
</gene>
<dbReference type="AlphaFoldDB" id="A0A1M5U187"/>
<evidence type="ECO:0000313" key="4">
    <source>
        <dbReference type="Proteomes" id="UP000184212"/>
    </source>
</evidence>
<dbReference type="PANTHER" id="PTHR34220:SF7">
    <property type="entry name" value="SENSOR HISTIDINE KINASE YPDA"/>
    <property type="match status" value="1"/>
</dbReference>
<dbReference type="Pfam" id="PF06580">
    <property type="entry name" value="His_kinase"/>
    <property type="match status" value="1"/>
</dbReference>
<evidence type="ECO:0000259" key="2">
    <source>
        <dbReference type="Pfam" id="PF06580"/>
    </source>
</evidence>
<dbReference type="OrthoDB" id="1157482at2"/>
<dbReference type="RefSeq" id="WP_073138253.1">
    <property type="nucleotide sequence ID" value="NZ_FQWQ01000003.1"/>
</dbReference>
<keyword evidence="1" id="KW-0472">Membrane</keyword>
<keyword evidence="3" id="KW-0418">Kinase</keyword>
<dbReference type="PANTHER" id="PTHR34220">
    <property type="entry name" value="SENSOR HISTIDINE KINASE YPDA"/>
    <property type="match status" value="1"/>
</dbReference>
<dbReference type="GO" id="GO:0000155">
    <property type="term" value="F:phosphorelay sensor kinase activity"/>
    <property type="evidence" value="ECO:0007669"/>
    <property type="project" value="InterPro"/>
</dbReference>
<feature type="transmembrane region" description="Helical" evidence="1">
    <location>
        <begin position="80"/>
        <end position="103"/>
    </location>
</feature>